<dbReference type="GO" id="GO:0005576">
    <property type="term" value="C:extracellular region"/>
    <property type="evidence" value="ECO:0007669"/>
    <property type="project" value="UniProtKB-SubCell"/>
</dbReference>
<feature type="domain" description="Peptidase S1" evidence="9">
    <location>
        <begin position="29"/>
        <end position="254"/>
    </location>
</feature>
<protein>
    <submittedName>
        <fullName evidence="10">Glucanase inhibitor protein</fullName>
    </submittedName>
</protein>
<keyword evidence="5" id="KW-0843">Virulence</keyword>
<dbReference type="AlphaFoldDB" id="A0A225UWI7"/>
<dbReference type="InterPro" id="IPR043504">
    <property type="entry name" value="Peptidase_S1_PA_chymotrypsin"/>
</dbReference>
<evidence type="ECO:0000256" key="1">
    <source>
        <dbReference type="ARBA" id="ARBA00004613"/>
    </source>
</evidence>
<dbReference type="FunFam" id="2.40.10.10:FF:000156">
    <property type="entry name" value="MIP06385p"/>
    <property type="match status" value="1"/>
</dbReference>
<keyword evidence="4 8" id="KW-0732">Signal</keyword>
<evidence type="ECO:0000256" key="6">
    <source>
        <dbReference type="ARBA" id="ARBA00023157"/>
    </source>
</evidence>
<evidence type="ECO:0000256" key="4">
    <source>
        <dbReference type="ARBA" id="ARBA00022729"/>
    </source>
</evidence>
<dbReference type="InterPro" id="IPR001254">
    <property type="entry name" value="Trypsin_dom"/>
</dbReference>
<evidence type="ECO:0000256" key="5">
    <source>
        <dbReference type="ARBA" id="ARBA00023026"/>
    </source>
</evidence>
<feature type="chain" id="PRO_5012398051" evidence="8">
    <location>
        <begin position="19"/>
        <end position="255"/>
    </location>
</feature>
<keyword evidence="11" id="KW-1185">Reference proteome</keyword>
<gene>
    <name evidence="10" type="ORF">PHMEG_00032357</name>
</gene>
<evidence type="ECO:0000313" key="11">
    <source>
        <dbReference type="Proteomes" id="UP000198211"/>
    </source>
</evidence>
<dbReference type="PANTHER" id="PTHR24276">
    <property type="entry name" value="POLYSERASE-RELATED"/>
    <property type="match status" value="1"/>
</dbReference>
<comment type="caution">
    <text evidence="10">The sequence shown here is derived from an EMBL/GenBank/DDBJ whole genome shotgun (WGS) entry which is preliminary data.</text>
</comment>
<dbReference type="Gene3D" id="2.40.10.10">
    <property type="entry name" value="Trypsin-like serine proteases"/>
    <property type="match status" value="1"/>
</dbReference>
<dbReference type="PRINTS" id="PR00722">
    <property type="entry name" value="CHYMOTRYPSIN"/>
</dbReference>
<dbReference type="InterPro" id="IPR050430">
    <property type="entry name" value="Peptidase_S1"/>
</dbReference>
<accession>A0A225UWI7</accession>
<organism evidence="10 11">
    <name type="scientific">Phytophthora megakarya</name>
    <dbReference type="NCBI Taxonomy" id="4795"/>
    <lineage>
        <taxon>Eukaryota</taxon>
        <taxon>Sar</taxon>
        <taxon>Stramenopiles</taxon>
        <taxon>Oomycota</taxon>
        <taxon>Peronosporomycetes</taxon>
        <taxon>Peronosporales</taxon>
        <taxon>Peronosporaceae</taxon>
        <taxon>Phytophthora</taxon>
    </lineage>
</organism>
<dbReference type="Pfam" id="PF00089">
    <property type="entry name" value="Trypsin"/>
    <property type="match status" value="1"/>
</dbReference>
<keyword evidence="7" id="KW-0325">Glycoprotein</keyword>
<dbReference type="SMART" id="SM00020">
    <property type="entry name" value="Tryp_SPc"/>
    <property type="match status" value="1"/>
</dbReference>
<evidence type="ECO:0000256" key="8">
    <source>
        <dbReference type="SAM" id="SignalP"/>
    </source>
</evidence>
<evidence type="ECO:0000256" key="2">
    <source>
        <dbReference type="ARBA" id="ARBA00007664"/>
    </source>
</evidence>
<dbReference type="InterPro" id="IPR001314">
    <property type="entry name" value="Peptidase_S1A"/>
</dbReference>
<evidence type="ECO:0000259" key="9">
    <source>
        <dbReference type="PROSITE" id="PS50240"/>
    </source>
</evidence>
<dbReference type="PANTHER" id="PTHR24276:SF98">
    <property type="entry name" value="FI18310P1-RELATED"/>
    <property type="match status" value="1"/>
</dbReference>
<name>A0A225UWI7_9STRA</name>
<comment type="subcellular location">
    <subcellularLocation>
        <location evidence="1">Secreted</location>
    </subcellularLocation>
</comment>
<evidence type="ECO:0000256" key="7">
    <source>
        <dbReference type="ARBA" id="ARBA00023180"/>
    </source>
</evidence>
<dbReference type="PROSITE" id="PS50240">
    <property type="entry name" value="TRYPSIN_DOM"/>
    <property type="match status" value="1"/>
</dbReference>
<evidence type="ECO:0000313" key="10">
    <source>
        <dbReference type="EMBL" id="OWY97178.1"/>
    </source>
</evidence>
<dbReference type="GO" id="GO:0004252">
    <property type="term" value="F:serine-type endopeptidase activity"/>
    <property type="evidence" value="ECO:0007669"/>
    <property type="project" value="InterPro"/>
</dbReference>
<sequence>MKGVSALICASMAIGAIAGSADHVSRSLVLGGEVVPKNTKTYMTGIRSTVDGNSFCGGSLISPTHVLTTTVCIGTKEPNWVSIGTHYLNGTQDGERIKVIEAKNHTAFNSTSGSYDVALLTLEKPSKFKPVKLPAANDSDIIPGMWSKLVGWGFTSVNGHKSYELLGVGLKVWDNADCAQIYPLDNSMICAGGEVGKDSCDGDTGGPLIKERGPGDADDIVIGLVSWGSECGAGYPTVFSRVSSALEWINSVMKA</sequence>
<dbReference type="OrthoDB" id="10066789at2759"/>
<proteinExistence type="inferred from homology"/>
<dbReference type="CDD" id="cd00190">
    <property type="entry name" value="Tryp_SPc"/>
    <property type="match status" value="1"/>
</dbReference>
<dbReference type="Proteomes" id="UP000198211">
    <property type="component" value="Unassembled WGS sequence"/>
</dbReference>
<dbReference type="InterPro" id="IPR009003">
    <property type="entry name" value="Peptidase_S1_PA"/>
</dbReference>
<dbReference type="EMBL" id="NBNE01010750">
    <property type="protein sequence ID" value="OWY97178.1"/>
    <property type="molecule type" value="Genomic_DNA"/>
</dbReference>
<keyword evidence="6" id="KW-1015">Disulfide bond</keyword>
<feature type="signal peptide" evidence="8">
    <location>
        <begin position="1"/>
        <end position="18"/>
    </location>
</feature>
<reference evidence="11" key="1">
    <citation type="submission" date="2017-03" db="EMBL/GenBank/DDBJ databases">
        <title>Phytopthora megakarya and P. palmivora, two closely related causual agents of cacao black pod achieved similar genome size and gene model numbers by different mechanisms.</title>
        <authorList>
            <person name="Ali S."/>
            <person name="Shao J."/>
            <person name="Larry D.J."/>
            <person name="Kronmiller B."/>
            <person name="Shen D."/>
            <person name="Strem M.D."/>
            <person name="Melnick R.L."/>
            <person name="Guiltinan M.J."/>
            <person name="Tyler B.M."/>
            <person name="Meinhardt L.W."/>
            <person name="Bailey B.A."/>
        </authorList>
    </citation>
    <scope>NUCLEOTIDE SEQUENCE [LARGE SCALE GENOMIC DNA]</scope>
    <source>
        <strain evidence="11">zdho120</strain>
    </source>
</reference>
<evidence type="ECO:0000256" key="3">
    <source>
        <dbReference type="ARBA" id="ARBA00022525"/>
    </source>
</evidence>
<dbReference type="SUPFAM" id="SSF50494">
    <property type="entry name" value="Trypsin-like serine proteases"/>
    <property type="match status" value="1"/>
</dbReference>
<dbReference type="STRING" id="4795.A0A225UWI7"/>
<dbReference type="GO" id="GO:0006508">
    <property type="term" value="P:proteolysis"/>
    <property type="evidence" value="ECO:0007669"/>
    <property type="project" value="InterPro"/>
</dbReference>
<comment type="similarity">
    <text evidence="2">Belongs to the peptidase S1 family.</text>
</comment>
<keyword evidence="3" id="KW-0964">Secreted</keyword>